<comment type="similarity">
    <text evidence="2">Belongs to the DNA polymerase type-C family. DnaE subfamily.</text>
</comment>
<dbReference type="InterPro" id="IPR041931">
    <property type="entry name" value="DNA_pol3_alpha_thumb_dom"/>
</dbReference>
<feature type="domain" description="PHP" evidence="11">
    <location>
        <begin position="8"/>
        <end position="123"/>
    </location>
</feature>
<keyword evidence="7" id="KW-0239">DNA-directed DNA polymerase</keyword>
<dbReference type="GO" id="GO:0003887">
    <property type="term" value="F:DNA-directed DNA polymerase activity"/>
    <property type="evidence" value="ECO:0007669"/>
    <property type="project" value="UniProtKB-KW"/>
</dbReference>
<evidence type="ECO:0000259" key="14">
    <source>
        <dbReference type="Pfam" id="PF17657"/>
    </source>
</evidence>
<keyword evidence="16" id="KW-1185">Reference proteome</keyword>
<dbReference type="EC" id="2.7.7.7" evidence="3"/>
<feature type="domain" description="OB" evidence="10">
    <location>
        <begin position="950"/>
        <end position="1022"/>
    </location>
</feature>
<evidence type="ECO:0000256" key="4">
    <source>
        <dbReference type="ARBA" id="ARBA00022679"/>
    </source>
</evidence>
<evidence type="ECO:0000256" key="6">
    <source>
        <dbReference type="ARBA" id="ARBA00022705"/>
    </source>
</evidence>
<dbReference type="InterPro" id="IPR029460">
    <property type="entry name" value="DNAPol_HHH"/>
</dbReference>
<evidence type="ECO:0000256" key="2">
    <source>
        <dbReference type="ARBA" id="ARBA00009496"/>
    </source>
</evidence>
<comment type="subcellular location">
    <subcellularLocation>
        <location evidence="1">Cytoplasm</location>
    </subcellularLocation>
</comment>
<dbReference type="Pfam" id="PF01336">
    <property type="entry name" value="tRNA_anti-codon"/>
    <property type="match status" value="1"/>
</dbReference>
<dbReference type="InterPro" id="IPR004805">
    <property type="entry name" value="DnaE2/DnaE/PolC"/>
</dbReference>
<dbReference type="PANTHER" id="PTHR32294:SF0">
    <property type="entry name" value="DNA POLYMERASE III SUBUNIT ALPHA"/>
    <property type="match status" value="1"/>
</dbReference>
<dbReference type="InterPro" id="IPR040982">
    <property type="entry name" value="DNA_pol3_finger"/>
</dbReference>
<comment type="caution">
    <text evidence="15">The sequence shown here is derived from an EMBL/GenBank/DDBJ whole genome shotgun (WGS) entry which is preliminary data.</text>
</comment>
<dbReference type="NCBIfam" id="NF004226">
    <property type="entry name" value="PRK05673.1"/>
    <property type="match status" value="1"/>
</dbReference>
<evidence type="ECO:0000256" key="8">
    <source>
        <dbReference type="ARBA" id="ARBA00025611"/>
    </source>
</evidence>
<dbReference type="Pfam" id="PF07733">
    <property type="entry name" value="DNA_pol3_alpha"/>
    <property type="match status" value="1"/>
</dbReference>
<sequence>MTSYPQIRTSADMLNSTIRIDELIPFLRQQKAKACAIVNTKLYGLLPFWQEVKKADIHPVVGLKVQIQFQGDQLYPAIIYAHTNLGYKNLLKISSSISIREDETLPYRWLLGYSKGLVIVLPMLEHKEIWLQDNSAEYIKQLREAFTTHLFLGISRAGGYKSPHEEKAIQLSMHFGCKIIAIHECLFMKNDDHFSYEVAQAIKSGVKLSEKIESNRKEDQFVPTAEDWEKWFYDHPDWLSMSENLLLSCQVDITNEHIYMPKFPLPEGVSAEDVLYEMSIEGLKERLQTNVPNENYLDRLKFELSIINSMGYADYFLIVSDFMKFAHSSKILTGPGRGSSASSLVAYVLQITQVDPIKYGLLFERFLNPERISLPDIDIDFIDTRRHEVIEYVVKKYGAKHVAQIITFGTLSAKAVARDVARMFNFESETLEMISRLIPNKLGITLKEAYAHSEKLRIWIEGESIRKRWFEVALKLEGLPRNASTHAAGVILSPVPLVELIPIEKGHDEVYLTQWPMQEVEKQGLLKMDFLGLRNLTIIEQIRKSIYYSKHIEIDLHQIPLNDQKTYELLQQGDTSGIFQLESEGMQNALREIKPTQLLDIVAVNALYRPGPMEFISTYSRRKANKEPVIMPHQVLEPILKETYGIIVYQEQIMQIANVMAGFTFGQADLLRRAVSKKNLDILNEQKESFVAGSIRKGFSKQVAEEVYELIVRFANYGFAKSHAVAYSIISYQMAFLKANFPAQFYAALMTNSIGNPDKLFQYILEAKNKGIEIERPSIQKSYRHFAVENGKIRFSLSVIRGISQNFFKKLLEVRANLGRPFEDIFDMATTLSASFFTRKEIEPLIKAGALDDFGKDRASLLATIDAAIKHAKIVRPTEEDDLFSSNPTIFGKPKYIEVDPIPQKLQLQFEKEVLGFYLSLHPVTIERNKLKDLNQNTKTLRNLRPSTFVKLVGMIDLVRQIRTKKGELMAFVQLSDEFGSISLTMFPKEYNEVIGWIKEESIVYVEGVLEYRNDKPQVIVKLLVKSNLN</sequence>
<evidence type="ECO:0000256" key="1">
    <source>
        <dbReference type="ARBA" id="ARBA00004496"/>
    </source>
</evidence>
<dbReference type="Pfam" id="PF17657">
    <property type="entry name" value="DNA_pol3_finger"/>
    <property type="match status" value="1"/>
</dbReference>
<dbReference type="RefSeq" id="WP_036188141.1">
    <property type="nucleotide sequence ID" value="NZ_AVDA01000018.1"/>
</dbReference>
<dbReference type="Gene3D" id="3.20.20.140">
    <property type="entry name" value="Metal-dependent hydrolases"/>
    <property type="match status" value="1"/>
</dbReference>
<dbReference type="NCBIfam" id="TIGR00594">
    <property type="entry name" value="polc"/>
    <property type="match status" value="1"/>
</dbReference>
<dbReference type="InterPro" id="IPR011708">
    <property type="entry name" value="DNA_pol3_alpha_NTPase_dom"/>
</dbReference>
<dbReference type="Gene3D" id="2.40.50.140">
    <property type="entry name" value="Nucleic acid-binding proteins"/>
    <property type="match status" value="1"/>
</dbReference>
<name>A0A0A3HYG2_9BACL</name>
<evidence type="ECO:0000256" key="3">
    <source>
        <dbReference type="ARBA" id="ARBA00012417"/>
    </source>
</evidence>
<dbReference type="InterPro" id="IPR004365">
    <property type="entry name" value="NA-bd_OB_tRNA"/>
</dbReference>
<dbReference type="CDD" id="cd04485">
    <property type="entry name" value="DnaE_OBF"/>
    <property type="match status" value="1"/>
</dbReference>
<organism evidence="15 16">
    <name type="scientific">Ureibacillus manganicus DSM 26584</name>
    <dbReference type="NCBI Taxonomy" id="1384049"/>
    <lineage>
        <taxon>Bacteria</taxon>
        <taxon>Bacillati</taxon>
        <taxon>Bacillota</taxon>
        <taxon>Bacilli</taxon>
        <taxon>Bacillales</taxon>
        <taxon>Caryophanaceae</taxon>
        <taxon>Ureibacillus</taxon>
    </lineage>
</organism>
<comment type="catalytic activity">
    <reaction evidence="9">
        <text>DNA(n) + a 2'-deoxyribonucleoside 5'-triphosphate = DNA(n+1) + diphosphate</text>
        <dbReference type="Rhea" id="RHEA:22508"/>
        <dbReference type="Rhea" id="RHEA-COMP:17339"/>
        <dbReference type="Rhea" id="RHEA-COMP:17340"/>
        <dbReference type="ChEBI" id="CHEBI:33019"/>
        <dbReference type="ChEBI" id="CHEBI:61560"/>
        <dbReference type="ChEBI" id="CHEBI:173112"/>
        <dbReference type="EC" id="2.7.7.7"/>
    </reaction>
</comment>
<dbReference type="OrthoDB" id="9803237at2"/>
<dbReference type="AlphaFoldDB" id="A0A0A3HYG2"/>
<evidence type="ECO:0000259" key="12">
    <source>
        <dbReference type="Pfam" id="PF07733"/>
    </source>
</evidence>
<evidence type="ECO:0000313" key="15">
    <source>
        <dbReference type="EMBL" id="KGR77499.1"/>
    </source>
</evidence>
<dbReference type="Gene3D" id="1.10.10.1600">
    <property type="entry name" value="Bacterial DNA polymerase III alpha subunit, thumb domain"/>
    <property type="match status" value="1"/>
</dbReference>
<proteinExistence type="inferred from homology"/>
<dbReference type="GO" id="GO:0006260">
    <property type="term" value="P:DNA replication"/>
    <property type="evidence" value="ECO:0007669"/>
    <property type="project" value="UniProtKB-KW"/>
</dbReference>
<evidence type="ECO:0000256" key="9">
    <source>
        <dbReference type="ARBA" id="ARBA00049244"/>
    </source>
</evidence>
<dbReference type="PANTHER" id="PTHR32294">
    <property type="entry name" value="DNA POLYMERASE III SUBUNIT ALPHA"/>
    <property type="match status" value="1"/>
</dbReference>
<dbReference type="Pfam" id="PF02811">
    <property type="entry name" value="PHP"/>
    <property type="match status" value="1"/>
</dbReference>
<comment type="function">
    <text evidence="8">DNA polymerase III is a complex, multichain enzyme responsible for most of the replicative synthesis in bacteria. This DNA polymerase also exhibits 3' to 5' exonuclease activity. The alpha chain is the DNA polymerase.</text>
</comment>
<reference evidence="15 16" key="1">
    <citation type="submission" date="2014-02" db="EMBL/GenBank/DDBJ databases">
        <title>Draft genome sequence of Lysinibacillus manganicus DSM 26584T.</title>
        <authorList>
            <person name="Zhang F."/>
            <person name="Wang G."/>
            <person name="Zhang L."/>
        </authorList>
    </citation>
    <scope>NUCLEOTIDE SEQUENCE [LARGE SCALE GENOMIC DNA]</scope>
    <source>
        <strain evidence="15 16">DSM 26584</strain>
    </source>
</reference>
<evidence type="ECO:0000313" key="16">
    <source>
        <dbReference type="Proteomes" id="UP000030416"/>
    </source>
</evidence>
<dbReference type="GO" id="GO:0008408">
    <property type="term" value="F:3'-5' exonuclease activity"/>
    <property type="evidence" value="ECO:0007669"/>
    <property type="project" value="InterPro"/>
</dbReference>
<dbReference type="GO" id="GO:0003676">
    <property type="term" value="F:nucleic acid binding"/>
    <property type="evidence" value="ECO:0007669"/>
    <property type="project" value="InterPro"/>
</dbReference>
<keyword evidence="4" id="KW-0808">Transferase</keyword>
<dbReference type="Gene3D" id="1.10.150.870">
    <property type="match status" value="1"/>
</dbReference>
<dbReference type="InterPro" id="IPR012340">
    <property type="entry name" value="NA-bd_OB-fold"/>
</dbReference>
<gene>
    <name evidence="15" type="ORF">CD29_14660</name>
</gene>
<evidence type="ECO:0000256" key="5">
    <source>
        <dbReference type="ARBA" id="ARBA00022695"/>
    </source>
</evidence>
<evidence type="ECO:0000256" key="7">
    <source>
        <dbReference type="ARBA" id="ARBA00022932"/>
    </source>
</evidence>
<dbReference type="Proteomes" id="UP000030416">
    <property type="component" value="Unassembled WGS sequence"/>
</dbReference>
<evidence type="ECO:0000259" key="11">
    <source>
        <dbReference type="Pfam" id="PF02811"/>
    </source>
</evidence>
<evidence type="ECO:0000259" key="10">
    <source>
        <dbReference type="Pfam" id="PF01336"/>
    </source>
</evidence>
<feature type="domain" description="DNA polymerase helix-hairpin-helix motif" evidence="13">
    <location>
        <begin position="771"/>
        <end position="861"/>
    </location>
</feature>
<keyword evidence="6" id="KW-0235">DNA replication</keyword>
<evidence type="ECO:0000259" key="13">
    <source>
        <dbReference type="Pfam" id="PF14579"/>
    </source>
</evidence>
<keyword evidence="5" id="KW-0548">Nucleotidyltransferase</keyword>
<protein>
    <recommendedName>
        <fullName evidence="3">DNA-directed DNA polymerase</fullName>
        <ecNumber evidence="3">2.7.7.7</ecNumber>
    </recommendedName>
</protein>
<feature type="domain" description="DNA polymerase III alpha subunit finger" evidence="14">
    <location>
        <begin position="535"/>
        <end position="697"/>
    </location>
</feature>
<accession>A0A0A3HYG2</accession>
<dbReference type="GO" id="GO:0005737">
    <property type="term" value="C:cytoplasm"/>
    <property type="evidence" value="ECO:0007669"/>
    <property type="project" value="UniProtKB-SubCell"/>
</dbReference>
<feature type="domain" description="Bacterial DNA polymerase III alpha subunit NTPase" evidence="12">
    <location>
        <begin position="274"/>
        <end position="532"/>
    </location>
</feature>
<dbReference type="STRING" id="1384049.CD29_14660"/>
<dbReference type="eggNOG" id="COG0587">
    <property type="taxonomic scope" value="Bacteria"/>
</dbReference>
<dbReference type="InterPro" id="IPR004013">
    <property type="entry name" value="PHP_dom"/>
</dbReference>
<dbReference type="EMBL" id="JPVN01000018">
    <property type="protein sequence ID" value="KGR77499.1"/>
    <property type="molecule type" value="Genomic_DNA"/>
</dbReference>
<dbReference type="Pfam" id="PF14579">
    <property type="entry name" value="HHH_6"/>
    <property type="match status" value="1"/>
</dbReference>